<sequence>MSALNEALFVFSLKSFVQLPGDCLREIFENLSGDIRTLRHLLLVNRLWCETVVPILWRNPFKLKRLYNFDQGFWTTITRTLLSCLPEESIILFKHNGINPPNILLDEKSGDRKLALFDYFGFCQNISCQDIYEIIPEVLGSEHPTDITWFHNGNLVENELWKLFMSRCSTIKYLEIPNISIDYYTNIKKDSTCLANLVELECSTYKSSQLFLDLAQMCNNIKKITVNLCDHDNEGLVSLISMQKGLEEIVLISSSEGSQCNLIGEAIGTQYPSLTSISLEEHICIPSTSFPKLINLKHIRIDLEENVNSKMELLDNCSFPLLESLEIRNVNEKYLDLYTKLINNTNGSLKHLEIDTVPHPYLNHIKPYWKTLIKHCTRLELVTLWFKDDSLNDLKNLLTTCGSKMKGMIFEAVLGPFSWRPLDLNPIFEVLVELIGGNGTIEELHFSGTWIFSAKDLRKFLSLWGKKNLIKESDYKDHRKISKPLYFSAKVDFQLSKEIFDIFEEFVDNGVLKGWSR</sequence>
<dbReference type="EMBL" id="CAMKVN010000110">
    <property type="protein sequence ID" value="CAI2163760.1"/>
    <property type="molecule type" value="Genomic_DNA"/>
</dbReference>
<proteinExistence type="predicted"/>
<keyword evidence="2" id="KW-1185">Reference proteome</keyword>
<accession>A0A9W4SBJ5</accession>
<organism evidence="1 2">
    <name type="scientific">Funneliformis geosporum</name>
    <dbReference type="NCBI Taxonomy" id="1117311"/>
    <lineage>
        <taxon>Eukaryota</taxon>
        <taxon>Fungi</taxon>
        <taxon>Fungi incertae sedis</taxon>
        <taxon>Mucoromycota</taxon>
        <taxon>Glomeromycotina</taxon>
        <taxon>Glomeromycetes</taxon>
        <taxon>Glomerales</taxon>
        <taxon>Glomeraceae</taxon>
        <taxon>Funneliformis</taxon>
    </lineage>
</organism>
<reference evidence="1" key="1">
    <citation type="submission" date="2022-08" db="EMBL/GenBank/DDBJ databases">
        <authorList>
            <person name="Kallberg Y."/>
            <person name="Tangrot J."/>
            <person name="Rosling A."/>
        </authorList>
    </citation>
    <scope>NUCLEOTIDE SEQUENCE</scope>
    <source>
        <strain evidence="1">Wild A</strain>
    </source>
</reference>
<evidence type="ECO:0000313" key="2">
    <source>
        <dbReference type="Proteomes" id="UP001153678"/>
    </source>
</evidence>
<evidence type="ECO:0000313" key="1">
    <source>
        <dbReference type="EMBL" id="CAI2163760.1"/>
    </source>
</evidence>
<gene>
    <name evidence="1" type="ORF">FWILDA_LOCUS1229</name>
</gene>
<dbReference type="AlphaFoldDB" id="A0A9W4SBJ5"/>
<name>A0A9W4SBJ5_9GLOM</name>
<dbReference type="OrthoDB" id="2326317at2759"/>
<protein>
    <submittedName>
        <fullName evidence="1">16913_t:CDS:1</fullName>
    </submittedName>
</protein>
<dbReference type="Gene3D" id="3.80.10.10">
    <property type="entry name" value="Ribonuclease Inhibitor"/>
    <property type="match status" value="1"/>
</dbReference>
<comment type="caution">
    <text evidence="1">The sequence shown here is derived from an EMBL/GenBank/DDBJ whole genome shotgun (WGS) entry which is preliminary data.</text>
</comment>
<dbReference type="InterPro" id="IPR032675">
    <property type="entry name" value="LRR_dom_sf"/>
</dbReference>
<dbReference type="Proteomes" id="UP001153678">
    <property type="component" value="Unassembled WGS sequence"/>
</dbReference>